<proteinExistence type="predicted"/>
<protein>
    <submittedName>
        <fullName evidence="2">Manganese-dependent 2,3-dihydroxybiphenyl 1,2-dioxygenase</fullName>
        <ecNumber evidence="2">1.13.11.39</ecNumber>
    </submittedName>
</protein>
<dbReference type="Proteomes" id="UP000207598">
    <property type="component" value="Unassembled WGS sequence"/>
</dbReference>
<dbReference type="InterPro" id="IPR004360">
    <property type="entry name" value="Glyas_Fos-R_dOase_dom"/>
</dbReference>
<keyword evidence="2" id="KW-0223">Dioxygenase</keyword>
<evidence type="ECO:0000313" key="3">
    <source>
        <dbReference type="Proteomes" id="UP000207598"/>
    </source>
</evidence>
<evidence type="ECO:0000259" key="1">
    <source>
        <dbReference type="PROSITE" id="PS51819"/>
    </source>
</evidence>
<dbReference type="InterPro" id="IPR037523">
    <property type="entry name" value="VOC_core"/>
</dbReference>
<keyword evidence="2" id="KW-0560">Oxidoreductase</keyword>
<dbReference type="RefSeq" id="WP_245853433.1">
    <property type="nucleotide sequence ID" value="NZ_FXYF01000008.1"/>
</dbReference>
<dbReference type="EC" id="1.13.11.39" evidence="2"/>
<organism evidence="2 3">
    <name type="scientific">Maliponia aquimaris</name>
    <dbReference type="NCBI Taxonomy" id="1673631"/>
    <lineage>
        <taxon>Bacteria</taxon>
        <taxon>Pseudomonadati</taxon>
        <taxon>Pseudomonadota</taxon>
        <taxon>Alphaproteobacteria</taxon>
        <taxon>Rhodobacterales</taxon>
        <taxon>Paracoccaceae</taxon>
        <taxon>Maliponia</taxon>
    </lineage>
</organism>
<dbReference type="InterPro" id="IPR029068">
    <property type="entry name" value="Glyas_Bleomycin-R_OHBP_Dase"/>
</dbReference>
<dbReference type="AlphaFoldDB" id="A0A238KR02"/>
<dbReference type="Gene3D" id="3.10.180.10">
    <property type="entry name" value="2,3-Dihydroxybiphenyl 1,2-Dioxygenase, domain 1"/>
    <property type="match status" value="1"/>
</dbReference>
<reference evidence="2 3" key="1">
    <citation type="submission" date="2017-05" db="EMBL/GenBank/DDBJ databases">
        <authorList>
            <person name="Song R."/>
            <person name="Chenine A.L."/>
            <person name="Ruprecht R.M."/>
        </authorList>
    </citation>
    <scope>NUCLEOTIDE SEQUENCE [LARGE SCALE GENOMIC DNA]</scope>
    <source>
        <strain evidence="2 3">CECT 8898</strain>
    </source>
</reference>
<evidence type="ECO:0000313" key="2">
    <source>
        <dbReference type="EMBL" id="SMX45051.1"/>
    </source>
</evidence>
<name>A0A238KR02_9RHOB</name>
<sequence length="238" mass="25752">MSRPTDPSLDIAHLAHVEMLTDRCDESLDSFTRVYGLKLSCQDESSACLRAWDEYEVHALKLTRAATTGIGHVGYRVDSPEALERRVAAIEASGCRSYGRVEDDMGHGRAYRFEFPFGHLFEIGWDTMRYLPAAADAPALKNNASHYHARGVAPRRIDRVTLLGEDVSASRAFVEAAPDNRVKECIQFDNVRPGGVWFTCNNKTCPVPSNAGATDAGAGLGAGLLDRGGPREGAGLGG</sequence>
<feature type="domain" description="VOC" evidence="1">
    <location>
        <begin position="13"/>
        <end position="126"/>
    </location>
</feature>
<dbReference type="Pfam" id="PF00903">
    <property type="entry name" value="Glyoxalase"/>
    <property type="match status" value="1"/>
</dbReference>
<gene>
    <name evidence="2" type="primary">bphC_2</name>
    <name evidence="2" type="ORF">MAA8898_03130</name>
</gene>
<accession>A0A238KR02</accession>
<dbReference type="EMBL" id="FXYF01000008">
    <property type="protein sequence ID" value="SMX45051.1"/>
    <property type="molecule type" value="Genomic_DNA"/>
</dbReference>
<dbReference type="SUPFAM" id="SSF54593">
    <property type="entry name" value="Glyoxalase/Bleomycin resistance protein/Dihydroxybiphenyl dioxygenase"/>
    <property type="match status" value="1"/>
</dbReference>
<dbReference type="GO" id="GO:0018583">
    <property type="term" value="F:biphenyl-2,3-diol 1,2-dioxygenase activity"/>
    <property type="evidence" value="ECO:0007669"/>
    <property type="project" value="UniProtKB-EC"/>
</dbReference>
<dbReference type="PROSITE" id="PS51819">
    <property type="entry name" value="VOC"/>
    <property type="match status" value="1"/>
</dbReference>
<keyword evidence="3" id="KW-1185">Reference proteome</keyword>